<protein>
    <submittedName>
        <fullName evidence="1">Uncharacterized protein</fullName>
    </submittedName>
</protein>
<comment type="caution">
    <text evidence="1">The sequence shown here is derived from an EMBL/GenBank/DDBJ whole genome shotgun (WGS) entry which is preliminary data.</text>
</comment>
<reference evidence="1 2" key="1">
    <citation type="submission" date="2014-12" db="EMBL/GenBank/DDBJ databases">
        <title>Genome assembly of Enhygromyxa salina DSM 15201.</title>
        <authorList>
            <person name="Sharma G."/>
            <person name="Subramanian S."/>
        </authorList>
    </citation>
    <scope>NUCLEOTIDE SEQUENCE [LARGE SCALE GENOMIC DNA]</scope>
    <source>
        <strain evidence="1 2">DSM 15201</strain>
    </source>
</reference>
<sequence>MRAMTRVRERLGLAIVVFTCYSGAAIGVTNAYPFSTFPMYSEDAPNFGARLVVKDQAGERREIERYESWTCAADLSFDDLEQTICPDGRTGQPTGYLVKEALDHIRDNPAAPHAVAEPVELIVRTWRLEGDQIRELDCPVAKCTAQLD</sequence>
<dbReference type="AlphaFoldDB" id="A0A0C2A0X3"/>
<name>A0A0C2A0X3_9BACT</name>
<evidence type="ECO:0000313" key="1">
    <source>
        <dbReference type="EMBL" id="KIG17053.1"/>
    </source>
</evidence>
<proteinExistence type="predicted"/>
<evidence type="ECO:0000313" key="2">
    <source>
        <dbReference type="Proteomes" id="UP000031599"/>
    </source>
</evidence>
<accession>A0A0C2A0X3</accession>
<dbReference type="EMBL" id="JMCC02000029">
    <property type="protein sequence ID" value="KIG17053.1"/>
    <property type="molecule type" value="Genomic_DNA"/>
</dbReference>
<dbReference type="Proteomes" id="UP000031599">
    <property type="component" value="Unassembled WGS sequence"/>
</dbReference>
<gene>
    <name evidence="1" type="ORF">DB30_03650</name>
</gene>
<organism evidence="1 2">
    <name type="scientific">Enhygromyxa salina</name>
    <dbReference type="NCBI Taxonomy" id="215803"/>
    <lineage>
        <taxon>Bacteria</taxon>
        <taxon>Pseudomonadati</taxon>
        <taxon>Myxococcota</taxon>
        <taxon>Polyangia</taxon>
        <taxon>Nannocystales</taxon>
        <taxon>Nannocystaceae</taxon>
        <taxon>Enhygromyxa</taxon>
    </lineage>
</organism>